<keyword evidence="7" id="KW-1185">Reference proteome</keyword>
<accession>A0A1T4PVX8</accession>
<dbReference type="GO" id="GO:0008124">
    <property type="term" value="F:4-alpha-hydroxytetrahydrobiopterin dehydratase activity"/>
    <property type="evidence" value="ECO:0007669"/>
    <property type="project" value="UniProtKB-EC"/>
</dbReference>
<dbReference type="GO" id="GO:0006729">
    <property type="term" value="P:tetrahydrobiopterin biosynthetic process"/>
    <property type="evidence" value="ECO:0007669"/>
    <property type="project" value="InterPro"/>
</dbReference>
<evidence type="ECO:0000313" key="7">
    <source>
        <dbReference type="Proteomes" id="UP000190637"/>
    </source>
</evidence>
<dbReference type="OrthoDB" id="15077at2"/>
<dbReference type="AlphaFoldDB" id="A0A1T4PVX8"/>
<dbReference type="Pfam" id="PF01329">
    <property type="entry name" value="Pterin_4a"/>
    <property type="match status" value="1"/>
</dbReference>
<dbReference type="RefSeq" id="WP_078761340.1">
    <property type="nucleotide sequence ID" value="NZ_FUWS01000004.1"/>
</dbReference>
<comment type="catalytic activity">
    <reaction evidence="1">
        <text>(4aS,6R)-4a-hydroxy-L-erythro-5,6,7,8-tetrahydrobiopterin = (6R)-L-erythro-6,7-dihydrobiopterin + H2O</text>
        <dbReference type="Rhea" id="RHEA:11920"/>
        <dbReference type="ChEBI" id="CHEBI:15377"/>
        <dbReference type="ChEBI" id="CHEBI:15642"/>
        <dbReference type="ChEBI" id="CHEBI:43120"/>
        <dbReference type="EC" id="4.2.1.96"/>
    </reaction>
</comment>
<evidence type="ECO:0000256" key="2">
    <source>
        <dbReference type="ARBA" id="ARBA00006472"/>
    </source>
</evidence>
<dbReference type="NCBIfam" id="NF002017">
    <property type="entry name" value="PRK00823.1-2"/>
    <property type="match status" value="1"/>
</dbReference>
<dbReference type="PANTHER" id="PTHR12599:SF0">
    <property type="entry name" value="PTERIN-4-ALPHA-CARBINOLAMINE DEHYDRATASE"/>
    <property type="match status" value="1"/>
</dbReference>
<name>A0A1T4PVX8_9ACTN</name>
<dbReference type="InterPro" id="IPR036428">
    <property type="entry name" value="PCD_sf"/>
</dbReference>
<evidence type="ECO:0000256" key="1">
    <source>
        <dbReference type="ARBA" id="ARBA00001554"/>
    </source>
</evidence>
<dbReference type="STRING" id="1122192.SAMN02745673_02036"/>
<keyword evidence="5" id="KW-0456">Lyase</keyword>
<dbReference type="Gene3D" id="3.30.1360.20">
    <property type="entry name" value="Transcriptional coactivator/pterin dehydratase"/>
    <property type="match status" value="1"/>
</dbReference>
<dbReference type="SUPFAM" id="SSF55248">
    <property type="entry name" value="PCD-like"/>
    <property type="match status" value="1"/>
</dbReference>
<dbReference type="Proteomes" id="UP000190637">
    <property type="component" value="Unassembled WGS sequence"/>
</dbReference>
<dbReference type="PANTHER" id="PTHR12599">
    <property type="entry name" value="PTERIN-4-ALPHA-CARBINOLAMINE DEHYDRATASE"/>
    <property type="match status" value="1"/>
</dbReference>
<evidence type="ECO:0000256" key="3">
    <source>
        <dbReference type="ARBA" id="ARBA00013252"/>
    </source>
</evidence>
<reference evidence="6 7" key="1">
    <citation type="submission" date="2017-02" db="EMBL/GenBank/DDBJ databases">
        <authorList>
            <person name="Peterson S.W."/>
        </authorList>
    </citation>
    <scope>NUCLEOTIDE SEQUENCE [LARGE SCALE GENOMIC DNA]</scope>
    <source>
        <strain evidence="6 7">DSM 45154</strain>
    </source>
</reference>
<dbReference type="EC" id="4.2.1.96" evidence="3"/>
<dbReference type="EMBL" id="FUWS01000004">
    <property type="protein sequence ID" value="SJZ95714.1"/>
    <property type="molecule type" value="Genomic_DNA"/>
</dbReference>
<organism evidence="6 7">
    <name type="scientific">Marinactinospora thermotolerans DSM 45154</name>
    <dbReference type="NCBI Taxonomy" id="1122192"/>
    <lineage>
        <taxon>Bacteria</taxon>
        <taxon>Bacillati</taxon>
        <taxon>Actinomycetota</taxon>
        <taxon>Actinomycetes</taxon>
        <taxon>Streptosporangiales</taxon>
        <taxon>Nocardiopsidaceae</taxon>
        <taxon>Marinactinospora</taxon>
    </lineage>
</organism>
<dbReference type="CDD" id="cd00488">
    <property type="entry name" value="PCD_DCoH"/>
    <property type="match status" value="1"/>
</dbReference>
<proteinExistence type="inferred from homology"/>
<evidence type="ECO:0000256" key="4">
    <source>
        <dbReference type="ARBA" id="ARBA00021735"/>
    </source>
</evidence>
<dbReference type="InterPro" id="IPR001533">
    <property type="entry name" value="Pterin_deHydtase"/>
</dbReference>
<evidence type="ECO:0000256" key="5">
    <source>
        <dbReference type="ARBA" id="ARBA00023239"/>
    </source>
</evidence>
<sequence length="95" mass="10354">MAVMDDAEITAALAGLDGWERVGDEIRRTVHAPDFPGGIEWVNAVAHAAQEAGHHPDIDIRYNQVTFALTTHAVGAITERDIDLAARIDRIVAQR</sequence>
<comment type="similarity">
    <text evidence="2">Belongs to the pterin-4-alpha-carbinolamine dehydratase family.</text>
</comment>
<evidence type="ECO:0000313" key="6">
    <source>
        <dbReference type="EMBL" id="SJZ95714.1"/>
    </source>
</evidence>
<protein>
    <recommendedName>
        <fullName evidence="4">Putative pterin-4-alpha-carbinolamine dehydratase</fullName>
        <ecNumber evidence="3">4.2.1.96</ecNumber>
    </recommendedName>
</protein>
<gene>
    <name evidence="6" type="ORF">SAMN02745673_02036</name>
</gene>